<keyword evidence="12" id="KW-1185">Reference proteome</keyword>
<keyword evidence="9" id="KW-0325">Glycoprotein</keyword>
<evidence type="ECO:0000256" key="7">
    <source>
        <dbReference type="ARBA" id="ARBA00022989"/>
    </source>
</evidence>
<accession>A0AAN8VF00</accession>
<dbReference type="Pfam" id="PF10510">
    <property type="entry name" value="PIG-S"/>
    <property type="match status" value="1"/>
</dbReference>
<feature type="transmembrane region" description="Helical" evidence="10">
    <location>
        <begin position="14"/>
        <end position="35"/>
    </location>
</feature>
<dbReference type="GO" id="GO:0042765">
    <property type="term" value="C:GPI-anchor transamidase complex"/>
    <property type="evidence" value="ECO:0007669"/>
    <property type="project" value="InterPro"/>
</dbReference>
<dbReference type="PANTHER" id="PTHR21072:SF13">
    <property type="entry name" value="GPI TRANSAMIDASE COMPONENT PIG-S"/>
    <property type="match status" value="1"/>
</dbReference>
<evidence type="ECO:0000256" key="8">
    <source>
        <dbReference type="ARBA" id="ARBA00023136"/>
    </source>
</evidence>
<keyword evidence="4" id="KW-0337">GPI-anchor biosynthesis</keyword>
<comment type="caution">
    <text evidence="11">The sequence shown here is derived from an EMBL/GenBank/DDBJ whole genome shotgun (WGS) entry which is preliminary data.</text>
</comment>
<reference evidence="11 12" key="1">
    <citation type="submission" date="2023-12" db="EMBL/GenBank/DDBJ databases">
        <title>A high-quality genome assembly for Dillenia turbinata (Dilleniales).</title>
        <authorList>
            <person name="Chanderbali A."/>
        </authorList>
    </citation>
    <scope>NUCLEOTIDE SEQUENCE [LARGE SCALE GENOMIC DNA]</scope>
    <source>
        <strain evidence="11">LSX21</strain>
        <tissue evidence="11">Leaf</tissue>
    </source>
</reference>
<dbReference type="Proteomes" id="UP001370490">
    <property type="component" value="Unassembled WGS sequence"/>
</dbReference>
<evidence type="ECO:0000313" key="12">
    <source>
        <dbReference type="Proteomes" id="UP001370490"/>
    </source>
</evidence>
<evidence type="ECO:0000256" key="4">
    <source>
        <dbReference type="ARBA" id="ARBA00022502"/>
    </source>
</evidence>
<organism evidence="11 12">
    <name type="scientific">Dillenia turbinata</name>
    <dbReference type="NCBI Taxonomy" id="194707"/>
    <lineage>
        <taxon>Eukaryota</taxon>
        <taxon>Viridiplantae</taxon>
        <taxon>Streptophyta</taxon>
        <taxon>Embryophyta</taxon>
        <taxon>Tracheophyta</taxon>
        <taxon>Spermatophyta</taxon>
        <taxon>Magnoliopsida</taxon>
        <taxon>eudicotyledons</taxon>
        <taxon>Gunneridae</taxon>
        <taxon>Pentapetalae</taxon>
        <taxon>Dilleniales</taxon>
        <taxon>Dilleniaceae</taxon>
        <taxon>Dillenia</taxon>
    </lineage>
</organism>
<keyword evidence="7 10" id="KW-1133">Transmembrane helix</keyword>
<dbReference type="InterPro" id="IPR019540">
    <property type="entry name" value="PtdIno-glycan_biosynth_class_S"/>
</dbReference>
<evidence type="ECO:0000256" key="2">
    <source>
        <dbReference type="ARBA" id="ARBA00004687"/>
    </source>
</evidence>
<dbReference type="PANTHER" id="PTHR21072">
    <property type="entry name" value="GPI TRANSAMIDASE COMPONENT PIG-S"/>
    <property type="match status" value="1"/>
</dbReference>
<protein>
    <submittedName>
        <fullName evidence="11">Phosphatidylinositol-glycan biosynthesis class S protein</fullName>
    </submittedName>
</protein>
<evidence type="ECO:0000256" key="5">
    <source>
        <dbReference type="ARBA" id="ARBA00022692"/>
    </source>
</evidence>
<comment type="pathway">
    <text evidence="2">Glycolipid biosynthesis; glycosylphosphatidylinositol-anchor biosynthesis.</text>
</comment>
<evidence type="ECO:0000256" key="10">
    <source>
        <dbReference type="SAM" id="Phobius"/>
    </source>
</evidence>
<evidence type="ECO:0000256" key="9">
    <source>
        <dbReference type="ARBA" id="ARBA00023180"/>
    </source>
</evidence>
<evidence type="ECO:0000256" key="6">
    <source>
        <dbReference type="ARBA" id="ARBA00022824"/>
    </source>
</evidence>
<sequence length="122" mass="13761">MESTTTISKSPDTLSAFILTFSILISFLLGLPFLLKLVEIYRAPLPFHEMDSIKSTHLSFPCKFQVMVLEVCESYIENYTVSITIDSSETLDDSVKNDHIFDELLKGKLEGSGNVYVLWCSL</sequence>
<dbReference type="GO" id="GO:0006506">
    <property type="term" value="P:GPI anchor biosynthetic process"/>
    <property type="evidence" value="ECO:0007669"/>
    <property type="project" value="UniProtKB-KW"/>
</dbReference>
<evidence type="ECO:0000313" key="11">
    <source>
        <dbReference type="EMBL" id="KAK6930484.1"/>
    </source>
</evidence>
<evidence type="ECO:0000256" key="1">
    <source>
        <dbReference type="ARBA" id="ARBA00004477"/>
    </source>
</evidence>
<dbReference type="GO" id="GO:0016255">
    <property type="term" value="P:attachment of GPI anchor to protein"/>
    <property type="evidence" value="ECO:0007669"/>
    <property type="project" value="InterPro"/>
</dbReference>
<gene>
    <name evidence="11" type="ORF">RJ641_004578</name>
</gene>
<dbReference type="AlphaFoldDB" id="A0AAN8VF00"/>
<keyword evidence="8 10" id="KW-0472">Membrane</keyword>
<keyword evidence="5 10" id="KW-0812">Transmembrane</keyword>
<comment type="similarity">
    <text evidence="3">Belongs to the PIGS family.</text>
</comment>
<proteinExistence type="inferred from homology"/>
<dbReference type="EMBL" id="JBAMMX010000012">
    <property type="protein sequence ID" value="KAK6930484.1"/>
    <property type="molecule type" value="Genomic_DNA"/>
</dbReference>
<name>A0AAN8VF00_9MAGN</name>
<keyword evidence="6" id="KW-0256">Endoplasmic reticulum</keyword>
<comment type="subcellular location">
    <subcellularLocation>
        <location evidence="1">Endoplasmic reticulum membrane</location>
        <topology evidence="1">Multi-pass membrane protein</topology>
    </subcellularLocation>
</comment>
<evidence type="ECO:0000256" key="3">
    <source>
        <dbReference type="ARBA" id="ARBA00005316"/>
    </source>
</evidence>